<reference evidence="1 2" key="1">
    <citation type="journal article" date="2012" name="PLoS ONE">
        <title>The genome characteristics and predicted function of methyl-group oxidation pathway in the obligate aceticlastic methanogens, Methanosaeta spp.</title>
        <authorList>
            <person name="Zhu J."/>
            <person name="Zheng H."/>
            <person name="Ai G."/>
            <person name="Zhang G."/>
            <person name="Liu D."/>
            <person name="Liu X."/>
            <person name="Dong X."/>
        </authorList>
    </citation>
    <scope>NUCLEOTIDE SEQUENCE [LARGE SCALE GENOMIC DNA]</scope>
    <source>
        <strain evidence="1 2">6Ac</strain>
    </source>
</reference>
<dbReference type="RefSeq" id="WP_014586099.1">
    <property type="nucleotide sequence ID" value="NC_017527.1"/>
</dbReference>
<dbReference type="GeneID" id="12509701"/>
<accession>G7WN58</accession>
<organism evidence="1 2">
    <name type="scientific">Methanothrix harundinacea (strain 6Ac)</name>
    <name type="common">Methanosaeta harundinacea</name>
    <dbReference type="NCBI Taxonomy" id="1110509"/>
    <lineage>
        <taxon>Archaea</taxon>
        <taxon>Methanobacteriati</taxon>
        <taxon>Methanobacteriota</taxon>
        <taxon>Stenosarchaea group</taxon>
        <taxon>Methanomicrobia</taxon>
        <taxon>Methanotrichales</taxon>
        <taxon>Methanotrichaceae</taxon>
        <taxon>Methanothrix</taxon>
    </lineage>
</organism>
<dbReference type="STRING" id="1110509.Mhar_0532"/>
<dbReference type="PATRIC" id="fig|1110509.7.peg.591"/>
<dbReference type="HOGENOM" id="CLU_197985_0_0_2"/>
<proteinExistence type="predicted"/>
<evidence type="ECO:0000313" key="1">
    <source>
        <dbReference type="EMBL" id="AET63914.1"/>
    </source>
</evidence>
<dbReference type="GO" id="GO:0006355">
    <property type="term" value="P:regulation of DNA-templated transcription"/>
    <property type="evidence" value="ECO:0007669"/>
    <property type="project" value="InterPro"/>
</dbReference>
<sequence>MPKISVEIPQHIIDDVNRHVGDDGKFVTFSDAVRTALRKMLDQLDEIDRRQGRLKDGEE</sequence>
<evidence type="ECO:0000313" key="2">
    <source>
        <dbReference type="Proteomes" id="UP000005877"/>
    </source>
</evidence>
<protein>
    <submittedName>
        <fullName evidence="1">Putative transcriptional regulator, CopG/Arc/MetJ family</fullName>
    </submittedName>
</protein>
<dbReference type="OrthoDB" id="334822at2157"/>
<gene>
    <name evidence="1" type="ordered locus">Mhar_0532</name>
</gene>
<dbReference type="KEGG" id="mhi:Mhar_0532"/>
<dbReference type="EMBL" id="CP003117">
    <property type="protein sequence ID" value="AET63914.1"/>
    <property type="molecule type" value="Genomic_DNA"/>
</dbReference>
<dbReference type="SUPFAM" id="SSF47598">
    <property type="entry name" value="Ribbon-helix-helix"/>
    <property type="match status" value="1"/>
</dbReference>
<dbReference type="CDD" id="cd22231">
    <property type="entry name" value="RHH_NikR_HicB-like"/>
    <property type="match status" value="1"/>
</dbReference>
<dbReference type="InterPro" id="IPR010985">
    <property type="entry name" value="Ribbon_hlx_hlx"/>
</dbReference>
<name>G7WN58_METH6</name>
<dbReference type="Proteomes" id="UP000005877">
    <property type="component" value="Chromosome"/>
</dbReference>
<dbReference type="AlphaFoldDB" id="G7WN58"/>
<keyword evidence="2" id="KW-1185">Reference proteome</keyword>